<dbReference type="EMBL" id="JADCNM010000001">
    <property type="protein sequence ID" value="KAG0502744.1"/>
    <property type="molecule type" value="Genomic_DNA"/>
</dbReference>
<protein>
    <submittedName>
        <fullName evidence="1">Uncharacterized protein</fullName>
    </submittedName>
</protein>
<proteinExistence type="predicted"/>
<dbReference type="Proteomes" id="UP000639772">
    <property type="component" value="Chromosome 1"/>
</dbReference>
<sequence length="170" mass="18325">MAKDATLNVQSTLITKDSKIATCACYTSIYSLKTTSSRGRERYSRRWGSFGGRRSSDLRIAVATEDVGLLGGEAEGREHGGPATVGDDSYGSAAIQREVALTVEEKEIISKCTTAAPSWLANIPLCLPSRRGLLRPPLISQQGVGVRLGGLRGGEARARRRTTRRRDCGE</sequence>
<organism evidence="1 2">
    <name type="scientific">Vanilla planifolia</name>
    <name type="common">Vanilla</name>
    <dbReference type="NCBI Taxonomy" id="51239"/>
    <lineage>
        <taxon>Eukaryota</taxon>
        <taxon>Viridiplantae</taxon>
        <taxon>Streptophyta</taxon>
        <taxon>Embryophyta</taxon>
        <taxon>Tracheophyta</taxon>
        <taxon>Spermatophyta</taxon>
        <taxon>Magnoliopsida</taxon>
        <taxon>Liliopsida</taxon>
        <taxon>Asparagales</taxon>
        <taxon>Orchidaceae</taxon>
        <taxon>Vanilloideae</taxon>
        <taxon>Vanilleae</taxon>
        <taxon>Vanilla</taxon>
    </lineage>
</organism>
<gene>
    <name evidence="1" type="ORF">HPP92_002816</name>
</gene>
<accession>A0A835S263</accession>
<evidence type="ECO:0000313" key="1">
    <source>
        <dbReference type="EMBL" id="KAG0502744.1"/>
    </source>
</evidence>
<dbReference type="AlphaFoldDB" id="A0A835S263"/>
<comment type="caution">
    <text evidence="1">The sequence shown here is derived from an EMBL/GenBank/DDBJ whole genome shotgun (WGS) entry which is preliminary data.</text>
</comment>
<reference evidence="1 2" key="1">
    <citation type="journal article" date="2020" name="Nat. Food">
        <title>A phased Vanilla planifolia genome enables genetic improvement of flavour and production.</title>
        <authorList>
            <person name="Hasing T."/>
            <person name="Tang H."/>
            <person name="Brym M."/>
            <person name="Khazi F."/>
            <person name="Huang T."/>
            <person name="Chambers A.H."/>
        </authorList>
    </citation>
    <scope>NUCLEOTIDE SEQUENCE [LARGE SCALE GENOMIC DNA]</scope>
    <source>
        <tissue evidence="1">Leaf</tissue>
    </source>
</reference>
<name>A0A835S263_VANPL</name>
<evidence type="ECO:0000313" key="2">
    <source>
        <dbReference type="Proteomes" id="UP000639772"/>
    </source>
</evidence>